<feature type="compositionally biased region" description="Basic residues" evidence="1">
    <location>
        <begin position="188"/>
        <end position="198"/>
    </location>
</feature>
<proteinExistence type="predicted"/>
<name>D8LL02_ECTSI</name>
<evidence type="ECO:0000259" key="2">
    <source>
        <dbReference type="PROSITE" id="PS50003"/>
    </source>
</evidence>
<feature type="region of interest" description="Disordered" evidence="1">
    <location>
        <begin position="518"/>
        <end position="568"/>
    </location>
</feature>
<feature type="compositionally biased region" description="Low complexity" evidence="1">
    <location>
        <begin position="434"/>
        <end position="444"/>
    </location>
</feature>
<feature type="compositionally biased region" description="Basic residues" evidence="1">
    <location>
        <begin position="50"/>
        <end position="59"/>
    </location>
</feature>
<dbReference type="InterPro" id="IPR001849">
    <property type="entry name" value="PH_domain"/>
</dbReference>
<dbReference type="EMBL" id="FN649760">
    <property type="protein sequence ID" value="CBN80135.1"/>
    <property type="molecule type" value="Genomic_DNA"/>
</dbReference>
<reference evidence="3 4" key="1">
    <citation type="journal article" date="2010" name="Nature">
        <title>The Ectocarpus genome and the independent evolution of multicellularity in brown algae.</title>
        <authorList>
            <person name="Cock J.M."/>
            <person name="Sterck L."/>
            <person name="Rouze P."/>
            <person name="Scornet D."/>
            <person name="Allen A.E."/>
            <person name="Amoutzias G."/>
            <person name="Anthouard V."/>
            <person name="Artiguenave F."/>
            <person name="Aury J.M."/>
            <person name="Badger J.H."/>
            <person name="Beszteri B."/>
            <person name="Billiau K."/>
            <person name="Bonnet E."/>
            <person name="Bothwell J.H."/>
            <person name="Bowler C."/>
            <person name="Boyen C."/>
            <person name="Brownlee C."/>
            <person name="Carrano C.J."/>
            <person name="Charrier B."/>
            <person name="Cho G.Y."/>
            <person name="Coelho S.M."/>
            <person name="Collen J."/>
            <person name="Corre E."/>
            <person name="Da Silva C."/>
            <person name="Delage L."/>
            <person name="Delaroque N."/>
            <person name="Dittami S.M."/>
            <person name="Doulbeau S."/>
            <person name="Elias M."/>
            <person name="Farnham G."/>
            <person name="Gachon C.M."/>
            <person name="Gschloessl B."/>
            <person name="Heesch S."/>
            <person name="Jabbari K."/>
            <person name="Jubin C."/>
            <person name="Kawai H."/>
            <person name="Kimura K."/>
            <person name="Kloareg B."/>
            <person name="Kupper F.C."/>
            <person name="Lang D."/>
            <person name="Le Bail A."/>
            <person name="Leblanc C."/>
            <person name="Lerouge P."/>
            <person name="Lohr M."/>
            <person name="Lopez P.J."/>
            <person name="Martens C."/>
            <person name="Maumus F."/>
            <person name="Michel G."/>
            <person name="Miranda-Saavedra D."/>
            <person name="Morales J."/>
            <person name="Moreau H."/>
            <person name="Motomura T."/>
            <person name="Nagasato C."/>
            <person name="Napoli C.A."/>
            <person name="Nelson D.R."/>
            <person name="Nyvall-Collen P."/>
            <person name="Peters A.F."/>
            <person name="Pommier C."/>
            <person name="Potin P."/>
            <person name="Poulain J."/>
            <person name="Quesneville H."/>
            <person name="Read B."/>
            <person name="Rensing S.A."/>
            <person name="Ritter A."/>
            <person name="Rousvoal S."/>
            <person name="Samanta M."/>
            <person name="Samson G."/>
            <person name="Schroeder D.C."/>
            <person name="Segurens B."/>
            <person name="Strittmatter M."/>
            <person name="Tonon T."/>
            <person name="Tregear J.W."/>
            <person name="Valentin K."/>
            <person name="von Dassow P."/>
            <person name="Yamagishi T."/>
            <person name="Van de Peer Y."/>
            <person name="Wincker P."/>
        </authorList>
    </citation>
    <scope>NUCLEOTIDE SEQUENCE [LARGE SCALE GENOMIC DNA]</scope>
    <source>
        <strain evidence="4">Ec32 / CCAP1310/4</strain>
    </source>
</reference>
<organism evidence="3 4">
    <name type="scientific">Ectocarpus siliculosus</name>
    <name type="common">Brown alga</name>
    <name type="synonym">Conferva siliculosa</name>
    <dbReference type="NCBI Taxonomy" id="2880"/>
    <lineage>
        <taxon>Eukaryota</taxon>
        <taxon>Sar</taxon>
        <taxon>Stramenopiles</taxon>
        <taxon>Ochrophyta</taxon>
        <taxon>PX clade</taxon>
        <taxon>Phaeophyceae</taxon>
        <taxon>Ectocarpales</taxon>
        <taxon>Ectocarpaceae</taxon>
        <taxon>Ectocarpus</taxon>
    </lineage>
</organism>
<dbReference type="CDD" id="cd00821">
    <property type="entry name" value="PH"/>
    <property type="match status" value="1"/>
</dbReference>
<feature type="compositionally biased region" description="Acidic residues" evidence="1">
    <location>
        <begin position="1"/>
        <end position="20"/>
    </location>
</feature>
<dbReference type="AlphaFoldDB" id="D8LL02"/>
<dbReference type="Gene3D" id="2.30.29.30">
    <property type="entry name" value="Pleckstrin-homology domain (PH domain)/Phosphotyrosine-binding domain (PTB)"/>
    <property type="match status" value="1"/>
</dbReference>
<feature type="compositionally biased region" description="Basic and acidic residues" evidence="1">
    <location>
        <begin position="889"/>
        <end position="899"/>
    </location>
</feature>
<dbReference type="Pfam" id="PF00169">
    <property type="entry name" value="PH"/>
    <property type="match status" value="1"/>
</dbReference>
<feature type="compositionally biased region" description="Polar residues" evidence="1">
    <location>
        <begin position="259"/>
        <end position="270"/>
    </location>
</feature>
<feature type="region of interest" description="Disordered" evidence="1">
    <location>
        <begin position="881"/>
        <end position="907"/>
    </location>
</feature>
<feature type="domain" description="PH" evidence="2">
    <location>
        <begin position="685"/>
        <end position="815"/>
    </location>
</feature>
<evidence type="ECO:0000313" key="3">
    <source>
        <dbReference type="EMBL" id="CBN80135.1"/>
    </source>
</evidence>
<feature type="compositionally biased region" description="Gly residues" evidence="1">
    <location>
        <begin position="89"/>
        <end position="99"/>
    </location>
</feature>
<protein>
    <recommendedName>
        <fullName evidence="2">PH domain-containing protein</fullName>
    </recommendedName>
</protein>
<dbReference type="OrthoDB" id="79452at2759"/>
<dbReference type="InterPro" id="IPR011993">
    <property type="entry name" value="PH-like_dom_sf"/>
</dbReference>
<feature type="compositionally biased region" description="Basic and acidic residues" evidence="1">
    <location>
        <begin position="199"/>
        <end position="227"/>
    </location>
</feature>
<keyword evidence="4" id="KW-1185">Reference proteome</keyword>
<accession>D8LL02</accession>
<dbReference type="InParanoid" id="D8LL02"/>
<dbReference type="Proteomes" id="UP000002630">
    <property type="component" value="Unassembled WGS sequence"/>
</dbReference>
<dbReference type="SUPFAM" id="SSF50729">
    <property type="entry name" value="PH domain-like"/>
    <property type="match status" value="1"/>
</dbReference>
<dbReference type="eggNOG" id="ENOG502S929">
    <property type="taxonomic scope" value="Eukaryota"/>
</dbReference>
<feature type="compositionally biased region" description="Polar residues" evidence="1">
    <location>
        <begin position="475"/>
        <end position="484"/>
    </location>
</feature>
<gene>
    <name evidence="3" type="ORF">Esi_0031_0148</name>
</gene>
<feature type="region of interest" description="Disordered" evidence="1">
    <location>
        <begin position="943"/>
        <end position="992"/>
    </location>
</feature>
<feature type="compositionally biased region" description="Basic residues" evidence="1">
    <location>
        <begin position="447"/>
        <end position="462"/>
    </location>
</feature>
<evidence type="ECO:0000256" key="1">
    <source>
        <dbReference type="SAM" id="MobiDB-lite"/>
    </source>
</evidence>
<dbReference type="PROSITE" id="PS50003">
    <property type="entry name" value="PH_DOMAIN"/>
    <property type="match status" value="1"/>
</dbReference>
<dbReference type="SMART" id="SM00233">
    <property type="entry name" value="PH"/>
    <property type="match status" value="1"/>
</dbReference>
<evidence type="ECO:0000313" key="4">
    <source>
        <dbReference type="Proteomes" id="UP000002630"/>
    </source>
</evidence>
<feature type="compositionally biased region" description="Basic and acidic residues" evidence="1">
    <location>
        <begin position="140"/>
        <end position="157"/>
    </location>
</feature>
<feature type="region of interest" description="Disordered" evidence="1">
    <location>
        <begin position="1"/>
        <end position="484"/>
    </location>
</feature>
<feature type="compositionally biased region" description="Gly residues" evidence="1">
    <location>
        <begin position="358"/>
        <end position="369"/>
    </location>
</feature>
<sequence length="992" mass="107046">MWDSFESESSSEDGVDDGNGEDQSQTSRKSLEKRRASKKGRSISSSTTSNHRHNNRRSSRSTTLESDGTQKKTGIVRERTERRKKKTSYGGGKGGGGGSQSSADSETHHNSSTPKIRTGDKVVVYLPSGGKAKGVVSVESSRDRYEITLENGEVEKRVHSRNIALASKHRSHRRNRSDQARSSSSRSQAKKNTRRRRESRADAPGREQSHGDESGLEPESRTPREQRSNSSWVLGATPPSSAEALVGQRKVGEDDQPVSLPSTGPSTVASAASGGGDPIQPPPVAESHSPDTAPTRRTSPPPVEALVSESERETSNGERGSSLDRGSLHERGSSPLSSKVRQAQGLLKTMFWRKGEEQGGGGGSSGTEGGRSASRRWSRGNSLSRRFSGGSGDDPGENVRNLNSVPVSGDETQRKKSTNKLDSPIPTSEHSEDAAASTPLGAAALKGHARRLSRGLTRGRSRNRNDSHAGAGSASPATSRSPSLATKLGMTLRGAIMGKTQLGVHNPHAADVHTPAANLSDADAGSDATYSTGASSAKRDESRRERRASRPRGGALLDGGKDHGGVSSDGFDSDIFRQDSPMAATAYGGDPRNLPDAVYSYIGAREKMEHEMSASGPVFLPRVDNLAAKTVAEGAVPAWGKLRGGSLDITKQASSTTQRTEQHQPFTEAMFKAGVSETRHSTKQGILLEGDLQKFSPESMRGVRWHKRYFVLYACACELRYYRTHAEAAWGRIPLGERGSIPLRLVVKIEQPSDKKYRGCRFDLVVLHKGESRHPGLHIRPGQESRVRTTKTFKFNAADAQQRLLWVTVIEALMKRHGWGMDADRCRSMRAPRHGGLTAGAGDSLAWGNTWGGGEAEGTEPAVKRHVSLRLNDGLNGAEAVQEVSSPLRADHRQQERSRKGSKSSVMNFVEDRDDGDLNLQQGPHHQQNDEEMLAMLRGTTSPAPQLQQRGLSIPYSPGGKRGSLTTGALSPPMPFGGARRQSSLKSDHLRW</sequence>